<proteinExistence type="predicted"/>
<dbReference type="InterPro" id="IPR025164">
    <property type="entry name" value="Toastrack_DUF4097"/>
</dbReference>
<dbReference type="STRING" id="1395513.P343_05670"/>
<reference evidence="2 3" key="1">
    <citation type="journal article" date="2013" name="Genome Announc.">
        <title>Genome Sequence of Sporolactobacillus laevolacticus DSM442, an Efficient Polymer-Grade D-Lactate Producer from Agricultural Waste Cottonseed as a Nitrogen Source.</title>
        <authorList>
            <person name="Wang H."/>
            <person name="Wang L."/>
            <person name="Ju J."/>
            <person name="Yu B."/>
            <person name="Ma Y."/>
        </authorList>
    </citation>
    <scope>NUCLEOTIDE SEQUENCE [LARGE SCALE GENOMIC DNA]</scope>
    <source>
        <strain evidence="2 3">DSM 442</strain>
    </source>
</reference>
<evidence type="ECO:0000259" key="1">
    <source>
        <dbReference type="Pfam" id="PF13349"/>
    </source>
</evidence>
<name>V6IZ05_9BACL</name>
<accession>V6IZ05</accession>
<dbReference type="OrthoDB" id="2940757at2"/>
<dbReference type="RefSeq" id="WP_023509430.1">
    <property type="nucleotide sequence ID" value="NZ_AWTC01000004.1"/>
</dbReference>
<keyword evidence="3" id="KW-1185">Reference proteome</keyword>
<evidence type="ECO:0000313" key="3">
    <source>
        <dbReference type="Proteomes" id="UP000018296"/>
    </source>
</evidence>
<dbReference type="eggNOG" id="COG3595">
    <property type="taxonomic scope" value="Bacteria"/>
</dbReference>
<protein>
    <recommendedName>
        <fullName evidence="1">DUF4097 domain-containing protein</fullName>
    </recommendedName>
</protein>
<dbReference type="Pfam" id="PF13349">
    <property type="entry name" value="DUF4097"/>
    <property type="match status" value="1"/>
</dbReference>
<dbReference type="AlphaFoldDB" id="V6IZ05"/>
<comment type="caution">
    <text evidence="2">The sequence shown here is derived from an EMBL/GenBank/DDBJ whole genome shotgun (WGS) entry which is preliminary data.</text>
</comment>
<sequence>MKRFAIVLAIVVALYVLFFNPIRFQWLPFGKQQTSAEVTNQVEKINVDVSNVGTEVKLGNGNKVKAVLRGRGKVSVRKTGDTIQVSVSRYSSVFSWWNRDKLTITLPRSYKRSLLFHAGSATLRFDGGMRDQTYSKFAANVSSGSMNVSHVMAKSFQAEVKSGNLSLDRLTANSADLNVQSGNLGVKHLSGSVIAQVNSGNLNMGIDALSGPIRVTVNSGIAQLALPNSADFRLNGTSSSGIIRCSIPLKNRQSDENGISGIKGTGKYKINVQVNSGLVRIH</sequence>
<feature type="domain" description="DUF4097" evidence="1">
    <location>
        <begin position="42"/>
        <end position="281"/>
    </location>
</feature>
<dbReference type="EMBL" id="AWTC01000004">
    <property type="protein sequence ID" value="EST12753.1"/>
    <property type="molecule type" value="Genomic_DNA"/>
</dbReference>
<dbReference type="Proteomes" id="UP000018296">
    <property type="component" value="Unassembled WGS sequence"/>
</dbReference>
<dbReference type="PATRIC" id="fig|1395513.3.peg.1161"/>
<organism evidence="2 3">
    <name type="scientific">Sporolactobacillus laevolacticus DSM 442</name>
    <dbReference type="NCBI Taxonomy" id="1395513"/>
    <lineage>
        <taxon>Bacteria</taxon>
        <taxon>Bacillati</taxon>
        <taxon>Bacillota</taxon>
        <taxon>Bacilli</taxon>
        <taxon>Bacillales</taxon>
        <taxon>Sporolactobacillaceae</taxon>
        <taxon>Sporolactobacillus</taxon>
    </lineage>
</organism>
<gene>
    <name evidence="2" type="ORF">P343_05670</name>
</gene>
<evidence type="ECO:0000313" key="2">
    <source>
        <dbReference type="EMBL" id="EST12753.1"/>
    </source>
</evidence>